<feature type="domain" description="PaRep2b" evidence="1">
    <location>
        <begin position="78"/>
        <end position="147"/>
    </location>
</feature>
<dbReference type="InParanoid" id="Q8ZVY3"/>
<dbReference type="EnsemblBacteria" id="AAL63921">
    <property type="protein sequence ID" value="AAL63921"/>
    <property type="gene ID" value="PAE2063"/>
</dbReference>
<dbReference type="Proteomes" id="UP000002439">
    <property type="component" value="Chromosome"/>
</dbReference>
<dbReference type="AlphaFoldDB" id="Q8ZVY3"/>
<keyword evidence="3" id="KW-1185">Reference proteome</keyword>
<reference evidence="2 3" key="1">
    <citation type="journal article" date="2002" name="Proc. Natl. Acad. Sci. U.S.A.">
        <title>Genome sequence of the hyperthermophilic crenarchaeon Pyrobaculum aerophilum.</title>
        <authorList>
            <person name="Fitz-Gibbon S.T."/>
            <person name="Ladner H."/>
            <person name="Kim U.J."/>
            <person name="Stetter K.O."/>
            <person name="Simon M.I."/>
            <person name="Miller J.H."/>
        </authorList>
    </citation>
    <scope>NUCLEOTIDE SEQUENCE [LARGE SCALE GENOMIC DNA]</scope>
    <source>
        <strain evidence="3">ATCC 51768 / DSM 7523 / JCM 9630 / CIP 104966 / NBRC 100827 / IM2</strain>
    </source>
</reference>
<organism evidence="2 3">
    <name type="scientific">Pyrobaculum aerophilum (strain ATCC 51768 / DSM 7523 / JCM 9630 / CIP 104966 / NBRC 100827 / IM2)</name>
    <dbReference type="NCBI Taxonomy" id="178306"/>
    <lineage>
        <taxon>Archaea</taxon>
        <taxon>Thermoproteota</taxon>
        <taxon>Thermoprotei</taxon>
        <taxon>Thermoproteales</taxon>
        <taxon>Thermoproteaceae</taxon>
        <taxon>Pyrobaculum</taxon>
    </lineage>
</organism>
<dbReference type="GeneID" id="68225681"/>
<dbReference type="InterPro" id="IPR011689">
    <property type="entry name" value="PaRep2b"/>
</dbReference>
<dbReference type="HOGENOM" id="CLU_1665561_0_0_2"/>
<dbReference type="EMBL" id="AE009441">
    <property type="protein sequence ID" value="AAL63921.1"/>
    <property type="molecule type" value="Genomic_DNA"/>
</dbReference>
<dbReference type="Pfam" id="PF07775">
    <property type="entry name" value="PaRep2b"/>
    <property type="match status" value="2"/>
</dbReference>
<evidence type="ECO:0000313" key="3">
    <source>
        <dbReference type="Proteomes" id="UP000002439"/>
    </source>
</evidence>
<name>Q8ZVY3_PYRAE</name>
<feature type="domain" description="PaRep2b" evidence="1">
    <location>
        <begin position="10"/>
        <end position="66"/>
    </location>
</feature>
<dbReference type="eggNOG" id="arCOG07952">
    <property type="taxonomic scope" value="Archaea"/>
</dbReference>
<evidence type="ECO:0000259" key="1">
    <source>
        <dbReference type="Pfam" id="PF07775"/>
    </source>
</evidence>
<evidence type="ECO:0000313" key="2">
    <source>
        <dbReference type="EMBL" id="AAL63921.1"/>
    </source>
</evidence>
<sequence>MLKATGASPEIADMELNVMKVLIGKSKSLVIAFRPRSANAFDAALKALRGAGFEEGVHFTAKRQEDGEKGYIRLKLPAGLWRLVELSRLGVIWADMALRRIEEVARGFSDLLEEYLKTAMEAETVDTRCLAAEDGERGMVIREVKAKREGRRPRITVE</sequence>
<dbReference type="KEGG" id="pai:PAE2063"/>
<gene>
    <name evidence="2" type="ordered locus">PAE2063</name>
</gene>
<proteinExistence type="predicted"/>
<dbReference type="RefSeq" id="WP_011008391.1">
    <property type="nucleotide sequence ID" value="NC_003364.1"/>
</dbReference>
<accession>Q8ZVY3</accession>
<dbReference type="PATRIC" id="fig|178306.9.peg.1526"/>
<protein>
    <submittedName>
        <fullName evidence="2">PaREP2b</fullName>
    </submittedName>
</protein>